<keyword evidence="1" id="KW-1133">Transmembrane helix</keyword>
<gene>
    <name evidence="2" type="ORF">DP108_06375</name>
</gene>
<dbReference type="Proteomes" id="UP000326207">
    <property type="component" value="Unassembled WGS sequence"/>
</dbReference>
<feature type="transmembrane region" description="Helical" evidence="1">
    <location>
        <begin position="54"/>
        <end position="75"/>
    </location>
</feature>
<name>A0A5N5UJ52_9EURY</name>
<accession>A0A5N5UJ52</accession>
<evidence type="ECO:0000313" key="3">
    <source>
        <dbReference type="Proteomes" id="UP000326207"/>
    </source>
</evidence>
<feature type="transmembrane region" description="Helical" evidence="1">
    <location>
        <begin position="12"/>
        <end position="34"/>
    </location>
</feature>
<organism evidence="2 3">
    <name type="scientific">Halosegnis rubeus</name>
    <dbReference type="NCBI Taxonomy" id="2212850"/>
    <lineage>
        <taxon>Archaea</taxon>
        <taxon>Methanobacteriati</taxon>
        <taxon>Methanobacteriota</taxon>
        <taxon>Stenosarchaea group</taxon>
        <taxon>Halobacteria</taxon>
        <taxon>Halobacteriales</taxon>
        <taxon>Natronomonadaceae</taxon>
        <taxon>Halosegnis</taxon>
    </lineage>
</organism>
<reference evidence="2 3" key="1">
    <citation type="submission" date="2019-10" db="EMBL/GenBank/DDBJ databases">
        <title>Unraveling microbial dark matter from salterns through culturing: the case of the genus Halosegnis.</title>
        <authorList>
            <person name="Duran-Viseras A."/>
            <person name="Andrei A.-S."/>
            <person name="Vera-Gargallo B."/>
            <person name="Ghai R."/>
            <person name="Sanchez-Porro C."/>
            <person name="Ventosa A."/>
        </authorList>
    </citation>
    <scope>NUCLEOTIDE SEQUENCE [LARGE SCALE GENOMIC DNA]</scope>
    <source>
        <strain evidence="2 3">F19-13</strain>
    </source>
</reference>
<dbReference type="RefSeq" id="WP_152156169.1">
    <property type="nucleotide sequence ID" value="NZ_QMDY01000003.1"/>
</dbReference>
<sequence>MFGAFLRAGPYLLFTALIGGVLAWIMQYLMQPIAAAPDAQGSMLYNVLSVFTDFRVIVIIGGVTIVVGLLVSAIVDSSPGVS</sequence>
<dbReference type="AlphaFoldDB" id="A0A5N5UJ52"/>
<keyword evidence="1" id="KW-0812">Transmembrane</keyword>
<dbReference type="EMBL" id="QMDY01000003">
    <property type="protein sequence ID" value="KAB7518789.1"/>
    <property type="molecule type" value="Genomic_DNA"/>
</dbReference>
<comment type="caution">
    <text evidence="2">The sequence shown here is derived from an EMBL/GenBank/DDBJ whole genome shotgun (WGS) entry which is preliminary data.</text>
</comment>
<protein>
    <submittedName>
        <fullName evidence="2">Uncharacterized protein</fullName>
    </submittedName>
</protein>
<evidence type="ECO:0000313" key="2">
    <source>
        <dbReference type="EMBL" id="KAB7518789.1"/>
    </source>
</evidence>
<keyword evidence="1" id="KW-0472">Membrane</keyword>
<evidence type="ECO:0000256" key="1">
    <source>
        <dbReference type="SAM" id="Phobius"/>
    </source>
</evidence>
<proteinExistence type="predicted"/>